<evidence type="ECO:0000313" key="2">
    <source>
        <dbReference type="Proteomes" id="UP000595058"/>
    </source>
</evidence>
<evidence type="ECO:0000313" key="1">
    <source>
        <dbReference type="EMBL" id="QPT17934.1"/>
    </source>
</evidence>
<dbReference type="RefSeq" id="WP_146030716.1">
    <property type="nucleotide sequence ID" value="NZ_CP065720.1"/>
</dbReference>
<evidence type="ECO:0008006" key="3">
    <source>
        <dbReference type="Google" id="ProtNLM"/>
    </source>
</evidence>
<gene>
    <name evidence="1" type="ORF">I6G34_00780</name>
</gene>
<reference evidence="1 2" key="1">
    <citation type="submission" date="2020-12" db="EMBL/GenBank/DDBJ databases">
        <title>FDA dAtabase for Regulatory Grade micrObial Sequences (FDA-ARGOS): Supporting development and validation of Infectious Disease Dx tests.</title>
        <authorList>
            <person name="Sproer C."/>
            <person name="Gronow S."/>
            <person name="Severitt S."/>
            <person name="Schroder I."/>
            <person name="Tallon L."/>
            <person name="Sadzewicz L."/>
            <person name="Zhao X."/>
            <person name="Boylan J."/>
            <person name="Ott S."/>
            <person name="Bowen H."/>
            <person name="Vavikolanu K."/>
            <person name="Mehta A."/>
            <person name="Aluvathingal J."/>
            <person name="Nadendla S."/>
            <person name="Lowell S."/>
            <person name="Myers T."/>
            <person name="Yan Y."/>
            <person name="Sichtig H."/>
        </authorList>
    </citation>
    <scope>NUCLEOTIDE SEQUENCE [LARGE SCALE GENOMIC DNA]</scope>
    <source>
        <strain evidence="1 2">FDAARGOS_877</strain>
    </source>
</reference>
<protein>
    <recommendedName>
        <fullName evidence="3">Recombinase domain-containing protein</fullName>
    </recommendedName>
</protein>
<proteinExistence type="predicted"/>
<accession>A0ABX6XV51</accession>
<name>A0ABX6XV51_9GAMM</name>
<dbReference type="GeneID" id="75211805"/>
<sequence>MQYLETTAKQFMQSDNGSYSRLADLLNKLAPRSDGSRWTKNSAYHFCRTHGIKSSRRCRNQPTAGCTQRAKTRQAIISATLDALTADGKTIFDIAPVELKTIVRLSGAPMFNVRNNWHELTNELNALAGLPPSLLIVEE</sequence>
<dbReference type="EMBL" id="CP065720">
    <property type="protein sequence ID" value="QPT17934.1"/>
    <property type="molecule type" value="Genomic_DNA"/>
</dbReference>
<organism evidence="1 2">
    <name type="scientific">Stutzerimonas frequens</name>
    <dbReference type="NCBI Taxonomy" id="2968969"/>
    <lineage>
        <taxon>Bacteria</taxon>
        <taxon>Pseudomonadati</taxon>
        <taxon>Pseudomonadota</taxon>
        <taxon>Gammaproteobacteria</taxon>
        <taxon>Pseudomonadales</taxon>
        <taxon>Pseudomonadaceae</taxon>
        <taxon>Stutzerimonas</taxon>
    </lineage>
</organism>
<dbReference type="Proteomes" id="UP000595058">
    <property type="component" value="Chromosome"/>
</dbReference>
<keyword evidence="2" id="KW-1185">Reference proteome</keyword>